<sequence>NNRINSLAYRTMGDKLPLAVTTRPEKTITVVEVDAKLLFLVYFISVASAQPAESRLLRVSSVDRQFAVQFAPLDQIRGVEKVLSSCHVFD</sequence>
<gene>
    <name evidence="1" type="ORF">PMAYCL1PPCAC_32262</name>
</gene>
<dbReference type="EMBL" id="BTRK01000006">
    <property type="protein sequence ID" value="GMR62067.1"/>
    <property type="molecule type" value="Genomic_DNA"/>
</dbReference>
<evidence type="ECO:0000313" key="1">
    <source>
        <dbReference type="EMBL" id="GMR62067.1"/>
    </source>
</evidence>
<name>A0AAN5ID99_9BILA</name>
<proteinExistence type="predicted"/>
<evidence type="ECO:0000313" key="2">
    <source>
        <dbReference type="Proteomes" id="UP001328107"/>
    </source>
</evidence>
<dbReference type="Proteomes" id="UP001328107">
    <property type="component" value="Unassembled WGS sequence"/>
</dbReference>
<keyword evidence="2" id="KW-1185">Reference proteome</keyword>
<reference evidence="2" key="1">
    <citation type="submission" date="2022-10" db="EMBL/GenBank/DDBJ databases">
        <title>Genome assembly of Pristionchus species.</title>
        <authorList>
            <person name="Yoshida K."/>
            <person name="Sommer R.J."/>
        </authorList>
    </citation>
    <scope>NUCLEOTIDE SEQUENCE [LARGE SCALE GENOMIC DNA]</scope>
    <source>
        <strain evidence="2">RS5460</strain>
    </source>
</reference>
<feature type="non-terminal residue" evidence="1">
    <location>
        <position position="1"/>
    </location>
</feature>
<dbReference type="AlphaFoldDB" id="A0AAN5ID99"/>
<organism evidence="1 2">
    <name type="scientific">Pristionchus mayeri</name>
    <dbReference type="NCBI Taxonomy" id="1317129"/>
    <lineage>
        <taxon>Eukaryota</taxon>
        <taxon>Metazoa</taxon>
        <taxon>Ecdysozoa</taxon>
        <taxon>Nematoda</taxon>
        <taxon>Chromadorea</taxon>
        <taxon>Rhabditida</taxon>
        <taxon>Rhabditina</taxon>
        <taxon>Diplogasteromorpha</taxon>
        <taxon>Diplogasteroidea</taxon>
        <taxon>Neodiplogasteridae</taxon>
        <taxon>Pristionchus</taxon>
    </lineage>
</organism>
<protein>
    <submittedName>
        <fullName evidence="1">Uncharacterized protein</fullName>
    </submittedName>
</protein>
<accession>A0AAN5ID99</accession>
<feature type="non-terminal residue" evidence="1">
    <location>
        <position position="90"/>
    </location>
</feature>
<comment type="caution">
    <text evidence="1">The sequence shown here is derived from an EMBL/GenBank/DDBJ whole genome shotgun (WGS) entry which is preliminary data.</text>
</comment>